<dbReference type="OrthoDB" id="3654724at2"/>
<proteinExistence type="predicted"/>
<gene>
    <name evidence="2" type="ORF">NCTC13160_02097</name>
</gene>
<dbReference type="PANTHER" id="PTHR39639:SF1">
    <property type="entry name" value="DUF262 DOMAIN-CONTAINING PROTEIN"/>
    <property type="match status" value="1"/>
</dbReference>
<organism evidence="2 3">
    <name type="scientific">Pandoraea pnomenusa</name>
    <dbReference type="NCBI Taxonomy" id="93220"/>
    <lineage>
        <taxon>Bacteria</taxon>
        <taxon>Pseudomonadati</taxon>
        <taxon>Pseudomonadota</taxon>
        <taxon>Betaproteobacteria</taxon>
        <taxon>Burkholderiales</taxon>
        <taxon>Burkholderiaceae</taxon>
        <taxon>Pandoraea</taxon>
    </lineage>
</organism>
<dbReference type="Pfam" id="PF03235">
    <property type="entry name" value="GmrSD_N"/>
    <property type="match status" value="1"/>
</dbReference>
<dbReference type="RefSeq" id="WP_038618794.1">
    <property type="nucleotide sequence ID" value="NZ_CP009553.3"/>
</dbReference>
<dbReference type="Proteomes" id="UP000254573">
    <property type="component" value="Unassembled WGS sequence"/>
</dbReference>
<dbReference type="AlphaFoldDB" id="A0A378YMA7"/>
<evidence type="ECO:0000313" key="3">
    <source>
        <dbReference type="Proteomes" id="UP000254573"/>
    </source>
</evidence>
<evidence type="ECO:0000259" key="1">
    <source>
        <dbReference type="Pfam" id="PF03235"/>
    </source>
</evidence>
<accession>A0A378YMA7</accession>
<dbReference type="EMBL" id="UGSG01000001">
    <property type="protein sequence ID" value="SUA77700.1"/>
    <property type="molecule type" value="Genomic_DNA"/>
</dbReference>
<name>A0A378YMA7_9BURK</name>
<reference evidence="2 3" key="1">
    <citation type="submission" date="2018-06" db="EMBL/GenBank/DDBJ databases">
        <authorList>
            <consortium name="Pathogen Informatics"/>
            <person name="Doyle S."/>
        </authorList>
    </citation>
    <scope>NUCLEOTIDE SEQUENCE [LARGE SCALE GENOMIC DNA]</scope>
    <source>
        <strain evidence="2 3">NCTC13160</strain>
    </source>
</reference>
<dbReference type="KEGG" id="ppnm:LV28_10685"/>
<dbReference type="InterPro" id="IPR004919">
    <property type="entry name" value="GmrSD_N"/>
</dbReference>
<feature type="domain" description="GmrSD restriction endonucleases N-terminal" evidence="1">
    <location>
        <begin position="25"/>
        <end position="169"/>
    </location>
</feature>
<protein>
    <submittedName>
        <fullName evidence="2">Protein of uncharacterized function DUF262</fullName>
    </submittedName>
</protein>
<dbReference type="PANTHER" id="PTHR39639">
    <property type="entry name" value="CHROMOSOME 16, WHOLE GENOME SHOTGUN SEQUENCE"/>
    <property type="match status" value="1"/>
</dbReference>
<sequence>MNYIETHPLQHSTIQSIYSDWDLIVKDPSYQRNGDVWSKEKKQLLIDSVINRYDIPKIYFHRFDRDQARKTGKQYAVIDGRQRLETIVKFMEDEFSLSDDFRYLEDPSVIAAGMNYSELAKRYPRIKSRFDSFSLPIITVETDDLELIDDMFSRLNEAVPLNAAEKRRAIGGDLVKAVDEISKNAFFAKKVRFSDARYQWKESAVRLLFLAHHLRSEKVVDTKKPFLDAFALKYKAGESKYVKSLKEEVKSLLDAIFPVFVDKDSLLQSQASVPVYVFVFQRMRARGLEDKFSRSKLEEFNRLRMKNRVQAEDDISSANFELLEYDRLSQQGTNDANSLRERWRILEGWLAEA</sequence>
<evidence type="ECO:0000313" key="2">
    <source>
        <dbReference type="EMBL" id="SUA77700.1"/>
    </source>
</evidence>